<dbReference type="GO" id="GO:0047617">
    <property type="term" value="F:fatty acyl-CoA hydrolase activity"/>
    <property type="evidence" value="ECO:0007669"/>
    <property type="project" value="TreeGrafter"/>
</dbReference>
<dbReference type="SUPFAM" id="SSF54637">
    <property type="entry name" value="Thioesterase/thiol ester dehydrase-isomerase"/>
    <property type="match status" value="2"/>
</dbReference>
<dbReference type="OrthoDB" id="9801517at2"/>
<dbReference type="InterPro" id="IPR049427">
    <property type="entry name" value="Acyl-ACP_TE_C"/>
</dbReference>
<dbReference type="InterPro" id="IPR050563">
    <property type="entry name" value="4-hydroxybenzoyl-CoA_TE"/>
</dbReference>
<evidence type="ECO:0000313" key="6">
    <source>
        <dbReference type="Proteomes" id="UP000249890"/>
    </source>
</evidence>
<feature type="domain" description="Acyl-ACP thioesterase N-terminal hotdog" evidence="3">
    <location>
        <begin position="10"/>
        <end position="125"/>
    </location>
</feature>
<dbReference type="Proteomes" id="UP000249890">
    <property type="component" value="Chromosome"/>
</dbReference>
<sequence length="245" mass="27792">MNKQNLLWIEQHTVQASDTDFLGRAKLSYVLDVMQRAADAAVNGQGLSLEKMLEAGMGWMLITLDLEFRRVPRPNEQLAVHTWSKGTKGAVWQRDYRIFTAEAAEVAVARSIWALVDIHKRKMLRPSALPESVEHYTADSVGASPDKVQIPPDLVLEEVYRYEVKYSGLDNNGHLNNARYGDLCCDVFSLQEWGEAELKQFRITYLHEAKFGDELVILRSGLTDEGVYVRGQGRDFIAFEACLRL</sequence>
<evidence type="ECO:0000313" key="5">
    <source>
        <dbReference type="EMBL" id="ASA25574.1"/>
    </source>
</evidence>
<dbReference type="KEGG" id="pdh:B9T62_35500"/>
<dbReference type="PANTHER" id="PTHR31793">
    <property type="entry name" value="4-HYDROXYBENZOYL-COA THIOESTERASE FAMILY MEMBER"/>
    <property type="match status" value="1"/>
</dbReference>
<reference evidence="5 6" key="1">
    <citation type="submission" date="2017-06" db="EMBL/GenBank/DDBJ databases">
        <title>Complete genome sequence of Paenibacillus donghaensis KCTC 13049T isolated from East Sea sediment, South Korea.</title>
        <authorList>
            <person name="Jung B.K."/>
            <person name="Hong S.-J."/>
            <person name="Shin J.-H."/>
        </authorList>
    </citation>
    <scope>NUCLEOTIDE SEQUENCE [LARGE SCALE GENOMIC DNA]</scope>
    <source>
        <strain evidence="5 6">KCTC 13049</strain>
    </source>
</reference>
<dbReference type="EMBL" id="CP021780">
    <property type="protein sequence ID" value="ASA25574.1"/>
    <property type="molecule type" value="Genomic_DNA"/>
</dbReference>
<dbReference type="AlphaFoldDB" id="A0A2Z2KH67"/>
<dbReference type="InterPro" id="IPR029069">
    <property type="entry name" value="HotDog_dom_sf"/>
</dbReference>
<keyword evidence="2" id="KW-0378">Hydrolase</keyword>
<evidence type="ECO:0000259" key="4">
    <source>
        <dbReference type="Pfam" id="PF20791"/>
    </source>
</evidence>
<dbReference type="GO" id="GO:0006633">
    <property type="term" value="P:fatty acid biosynthetic process"/>
    <property type="evidence" value="ECO:0007669"/>
    <property type="project" value="InterPro"/>
</dbReference>
<gene>
    <name evidence="5" type="ORF">B9T62_35500</name>
</gene>
<comment type="similarity">
    <text evidence="1">Belongs to the 4-hydroxybenzoyl-CoA thioesterase family.</text>
</comment>
<evidence type="ECO:0000256" key="1">
    <source>
        <dbReference type="ARBA" id="ARBA00005953"/>
    </source>
</evidence>
<dbReference type="PANTHER" id="PTHR31793:SF27">
    <property type="entry name" value="NOVEL THIOESTERASE SUPERFAMILY DOMAIN AND SAPOSIN A-TYPE DOMAIN CONTAINING PROTEIN (0610012H03RIK)"/>
    <property type="match status" value="1"/>
</dbReference>
<dbReference type="Pfam" id="PF01643">
    <property type="entry name" value="Acyl-ACP_TE"/>
    <property type="match status" value="1"/>
</dbReference>
<feature type="domain" description="Acyl-ACP thioesterase-like C-terminal" evidence="4">
    <location>
        <begin position="159"/>
        <end position="219"/>
    </location>
</feature>
<protein>
    <recommendedName>
        <fullName evidence="7">Acyl-ACP thioesterase</fullName>
    </recommendedName>
</protein>
<organism evidence="5 6">
    <name type="scientific">Paenibacillus donghaensis</name>
    <dbReference type="NCBI Taxonomy" id="414771"/>
    <lineage>
        <taxon>Bacteria</taxon>
        <taxon>Bacillati</taxon>
        <taxon>Bacillota</taxon>
        <taxon>Bacilli</taxon>
        <taxon>Bacillales</taxon>
        <taxon>Paenibacillaceae</taxon>
        <taxon>Paenibacillus</taxon>
    </lineage>
</organism>
<dbReference type="InterPro" id="IPR002864">
    <property type="entry name" value="Acyl-ACP_thioesterase_NHD"/>
</dbReference>
<proteinExistence type="inferred from homology"/>
<dbReference type="RefSeq" id="WP_087919536.1">
    <property type="nucleotide sequence ID" value="NZ_CP021780.1"/>
</dbReference>
<evidence type="ECO:0000256" key="2">
    <source>
        <dbReference type="ARBA" id="ARBA00022801"/>
    </source>
</evidence>
<keyword evidence="6" id="KW-1185">Reference proteome</keyword>
<evidence type="ECO:0000259" key="3">
    <source>
        <dbReference type="Pfam" id="PF01643"/>
    </source>
</evidence>
<dbReference type="CDD" id="cd00586">
    <property type="entry name" value="4HBT"/>
    <property type="match status" value="1"/>
</dbReference>
<name>A0A2Z2KH67_9BACL</name>
<dbReference type="Gene3D" id="3.10.129.10">
    <property type="entry name" value="Hotdog Thioesterase"/>
    <property type="match status" value="1"/>
</dbReference>
<dbReference type="Pfam" id="PF20791">
    <property type="entry name" value="Acyl-ACP_TE_C"/>
    <property type="match status" value="1"/>
</dbReference>
<evidence type="ECO:0008006" key="7">
    <source>
        <dbReference type="Google" id="ProtNLM"/>
    </source>
</evidence>
<accession>A0A2Z2KH67</accession>